<proteinExistence type="predicted"/>
<organism evidence="1 2">
    <name type="scientific">Panagrolaimus sp. JU765</name>
    <dbReference type="NCBI Taxonomy" id="591449"/>
    <lineage>
        <taxon>Eukaryota</taxon>
        <taxon>Metazoa</taxon>
        <taxon>Ecdysozoa</taxon>
        <taxon>Nematoda</taxon>
        <taxon>Chromadorea</taxon>
        <taxon>Rhabditida</taxon>
        <taxon>Tylenchina</taxon>
        <taxon>Panagrolaimomorpha</taxon>
        <taxon>Panagrolaimoidea</taxon>
        <taxon>Panagrolaimidae</taxon>
        <taxon>Panagrolaimus</taxon>
    </lineage>
</organism>
<evidence type="ECO:0000313" key="1">
    <source>
        <dbReference type="Proteomes" id="UP000887576"/>
    </source>
</evidence>
<evidence type="ECO:0000313" key="2">
    <source>
        <dbReference type="WBParaSite" id="JU765_v2.g10591.t1"/>
    </source>
</evidence>
<sequence length="450" mass="52902">MSSDDDYDDSSSDDTEKESVSEEAEDDEEEIDDDEDEVENDADETLGGTTTEVSMMQVDDENAETIEKILKERQGIPGATGPTTTVYNMEEKGDPNAGFRNKKPDELERQFLIKWVGWSHLHNTWESEKSLKQMNAKGMKKLDHYIRKQLDNALANRYADKEYMEYLACEEEMGDELLDEYRKVERVIAHQFSRDKNSSGEKLVEYYIKWSCLPYSECEKLVEYYIKWSCLPYSECTWEDEGLIKQKYGHKIEQYFERINSKTLPNKTNSKMLLRKRPKFQKLEYMPDFLKPIDNPEMELRDYQLEGLNWLLNAYCKENSCILADEMGLAWQREFELWAPKLNSVIYMGDASSREQIRQYELIFPNSKKIKINALLTTYELLLKDKSFLSGFDWSCLVIDEAHRLKNNESLLYQCLRNFNTGHRLLITGTPLQNSLKELWALLHFIMPEK</sequence>
<reference evidence="2" key="1">
    <citation type="submission" date="2022-11" db="UniProtKB">
        <authorList>
            <consortium name="WormBaseParasite"/>
        </authorList>
    </citation>
    <scope>IDENTIFICATION</scope>
</reference>
<dbReference type="Proteomes" id="UP000887576">
    <property type="component" value="Unplaced"/>
</dbReference>
<accession>A0AC34PW94</accession>
<name>A0AC34PW94_9BILA</name>
<dbReference type="WBParaSite" id="JU765_v2.g10591.t1">
    <property type="protein sequence ID" value="JU765_v2.g10591.t1"/>
    <property type="gene ID" value="JU765_v2.g10591"/>
</dbReference>
<protein>
    <submittedName>
        <fullName evidence="2">DNA helicase</fullName>
    </submittedName>
</protein>